<dbReference type="AlphaFoldDB" id="A0A182EYZ0"/>
<keyword evidence="2" id="KW-1185">Reference proteome</keyword>
<dbReference type="Proteomes" id="UP000271087">
    <property type="component" value="Unassembled WGS sequence"/>
</dbReference>
<evidence type="ECO:0000313" key="1">
    <source>
        <dbReference type="EMBL" id="VDN01673.1"/>
    </source>
</evidence>
<organism evidence="3">
    <name type="scientific">Onchocerca ochengi</name>
    <name type="common">Filarial nematode worm</name>
    <dbReference type="NCBI Taxonomy" id="42157"/>
    <lineage>
        <taxon>Eukaryota</taxon>
        <taxon>Metazoa</taxon>
        <taxon>Ecdysozoa</taxon>
        <taxon>Nematoda</taxon>
        <taxon>Chromadorea</taxon>
        <taxon>Rhabditida</taxon>
        <taxon>Spirurina</taxon>
        <taxon>Spiruromorpha</taxon>
        <taxon>Filarioidea</taxon>
        <taxon>Onchocercidae</taxon>
        <taxon>Onchocerca</taxon>
    </lineage>
</organism>
<sequence>MNYYNKIISKQFSTIWQQKPESIVKIDDQTLYDRKA</sequence>
<reference evidence="3" key="1">
    <citation type="submission" date="2016-06" db="UniProtKB">
        <authorList>
            <consortium name="WormBaseParasite"/>
        </authorList>
    </citation>
    <scope>IDENTIFICATION</scope>
</reference>
<dbReference type="WBParaSite" id="nOo.2.0.1.t13399-RA">
    <property type="protein sequence ID" value="nOo.2.0.1.t13399-RA"/>
    <property type="gene ID" value="nOo.2.0.1.g13399"/>
</dbReference>
<evidence type="ECO:0000313" key="3">
    <source>
        <dbReference type="WBParaSite" id="nOo.2.0.1.t13399-RA"/>
    </source>
</evidence>
<protein>
    <submittedName>
        <fullName evidence="3">Transposase</fullName>
    </submittedName>
</protein>
<name>A0A182EYZ0_ONCOC</name>
<reference evidence="1 2" key="2">
    <citation type="submission" date="2018-08" db="EMBL/GenBank/DDBJ databases">
        <authorList>
            <person name="Laetsch R D."/>
            <person name="Stevens L."/>
            <person name="Kumar S."/>
            <person name="Blaxter L. M."/>
        </authorList>
    </citation>
    <scope>NUCLEOTIDE SEQUENCE [LARGE SCALE GENOMIC DNA]</scope>
</reference>
<gene>
    <name evidence="1" type="ORF">NOO_LOCUS13399</name>
</gene>
<dbReference type="EMBL" id="UYRW01015138">
    <property type="protein sequence ID" value="VDN01673.1"/>
    <property type="molecule type" value="Genomic_DNA"/>
</dbReference>
<evidence type="ECO:0000313" key="2">
    <source>
        <dbReference type="Proteomes" id="UP000271087"/>
    </source>
</evidence>
<proteinExistence type="predicted"/>
<accession>A0A182EYZ0</accession>